<organism evidence="1 2">
    <name type="scientific">Rheinheimera phage vB_RspM_Barba2A</name>
    <dbReference type="NCBI Taxonomy" id="2565679"/>
    <lineage>
        <taxon>Viruses</taxon>
        <taxon>Duplodnaviria</taxon>
        <taxon>Heunggongvirae</taxon>
        <taxon>Uroviricota</taxon>
        <taxon>Caudoviricetes</taxon>
        <taxon>Barbavirus</taxon>
        <taxon>Barbavirus barba18A</taxon>
    </lineage>
</organism>
<name>A0A4P8MVQ9_9CAUD</name>
<reference evidence="1 2" key="1">
    <citation type="submission" date="2019-03" db="EMBL/GenBank/DDBJ databases">
        <title>Genomic and seasonal variations among aquatic phages infecting the Baltic Sea Gammaproteobacteria Rheinheimera sp. bal341.</title>
        <authorList>
            <person name="Nilsson E."/>
            <person name="Li K."/>
            <person name="Fridlund J."/>
            <person name="Sulcius S."/>
            <person name="Bunse C."/>
            <person name="Karlsson C.M.G."/>
            <person name="Lindh M."/>
            <person name="Lundin D."/>
            <person name="Pinhassi J."/>
            <person name="Holmfeldt K."/>
        </authorList>
    </citation>
    <scope>NUCLEOTIDE SEQUENCE [LARGE SCALE GENOMIC DNA]</scope>
</reference>
<dbReference type="EMBL" id="MK719703">
    <property type="protein sequence ID" value="QCQ58161.1"/>
    <property type="molecule type" value="Genomic_DNA"/>
</dbReference>
<protein>
    <submittedName>
        <fullName evidence="1">Uncharacterized protein</fullName>
    </submittedName>
</protein>
<gene>
    <name evidence="1" type="ORF">Barba2A_gp038</name>
</gene>
<proteinExistence type="predicted"/>
<evidence type="ECO:0000313" key="1">
    <source>
        <dbReference type="EMBL" id="QCQ58161.1"/>
    </source>
</evidence>
<dbReference type="Proteomes" id="UP000302738">
    <property type="component" value="Segment"/>
</dbReference>
<sequence>MFLVKHFQYGLAVKVDFFHNSRETVIGSVECYETLEAKWREFFALGYIMGSKTNMATGWVSNRDLKVQAEAARMLSEVFDIFEDDFTKEELIKLGYKETNTLRKGGELQ</sequence>
<evidence type="ECO:0000313" key="2">
    <source>
        <dbReference type="Proteomes" id="UP000302738"/>
    </source>
</evidence>
<accession>A0A4P8MVQ9</accession>